<sequence>MRDMDTIREAVNSVIESLYNKQLVAHIERPDYHYGDFATNVALQIAPGLGRPPREVAQELAEALQAHPLFNEVSIAGPGFINMRLTDKALAALVTTVPQAQLDGRHYVVEYSCPNAFKELHTGHLYQTVLGDMLCRLLEASGARVTRTSFGGDVGLHVARCLWGIVDTIGGEYPEKLDDVDKTPFGRARWISDCYVRGAAAYESSEQTKQAIDTLNKTIYEFHASDDHQSALAQIYWETRQWSFDYFEAFYKEIQVDTMRYYPESSTAPTGLEVVREQLAKGTVVESEGAVVFRGDETQHLHTRVFITSKGLPTYETKDIGVIWLERQEYQFDHRVLITGNDQKEYMRVVFAAAEIFDPSLSGTMTHITNGTVRFGDGKKMSSRLGNVARAIDVVNIVRDKVKELVSDPSLTDAVALGAIKYVFAKYRVGGDIAFDIDETVSLAGNSGPYIQYAHARACSILQKANQKGAPIHTGSFDSTERVLLYKLGEYTAVVEKATTEFAPHGICSYLYELAQAFNRFYEQSRIIGDEREAVRLSLVETYRDVLASGLAILGIEAVEKM</sequence>
<keyword evidence="5 10" id="KW-0067">ATP-binding</keyword>
<evidence type="ECO:0000259" key="11">
    <source>
        <dbReference type="SMART" id="SM00836"/>
    </source>
</evidence>
<dbReference type="SMART" id="SM00836">
    <property type="entry name" value="DALR_1"/>
    <property type="match status" value="1"/>
</dbReference>
<dbReference type="PRINTS" id="PR01038">
    <property type="entry name" value="TRNASYNTHARG"/>
</dbReference>
<dbReference type="Gene3D" id="3.30.1360.70">
    <property type="entry name" value="Arginyl tRNA synthetase N-terminal domain"/>
    <property type="match status" value="1"/>
</dbReference>
<dbReference type="FunFam" id="1.10.730.10:FF:000006">
    <property type="entry name" value="Arginyl-tRNA synthetase 2, mitochondrial"/>
    <property type="match status" value="1"/>
</dbReference>
<feature type="domain" description="Arginyl tRNA synthetase N-terminal" evidence="12">
    <location>
        <begin position="5"/>
        <end position="85"/>
    </location>
</feature>
<dbReference type="InterPro" id="IPR014729">
    <property type="entry name" value="Rossmann-like_a/b/a_fold"/>
</dbReference>
<dbReference type="GO" id="GO:0005524">
    <property type="term" value="F:ATP binding"/>
    <property type="evidence" value="ECO:0007669"/>
    <property type="project" value="UniProtKB-KW"/>
</dbReference>
<evidence type="ECO:0000256" key="8">
    <source>
        <dbReference type="ARBA" id="ARBA00049339"/>
    </source>
</evidence>
<keyword evidence="4 10" id="KW-0547">Nucleotide-binding</keyword>
<dbReference type="InterPro" id="IPR005148">
    <property type="entry name" value="Arg-tRNA-synth_N"/>
</dbReference>
<accession>R4PX09</accession>
<evidence type="ECO:0000259" key="12">
    <source>
        <dbReference type="SMART" id="SM01016"/>
    </source>
</evidence>
<evidence type="ECO:0000256" key="3">
    <source>
        <dbReference type="ARBA" id="ARBA00022598"/>
    </source>
</evidence>
<evidence type="ECO:0000256" key="6">
    <source>
        <dbReference type="ARBA" id="ARBA00022917"/>
    </source>
</evidence>
<dbReference type="PATRIC" id="fig|1332188.3.peg.568"/>
<dbReference type="Pfam" id="PF03485">
    <property type="entry name" value="Arg_tRNA_synt_N"/>
    <property type="match status" value="1"/>
</dbReference>
<keyword evidence="14" id="KW-1185">Reference proteome</keyword>
<dbReference type="InterPro" id="IPR001278">
    <property type="entry name" value="Arg-tRNA-ligase"/>
</dbReference>
<dbReference type="InterPro" id="IPR036695">
    <property type="entry name" value="Arg-tRNA-synth_N_sf"/>
</dbReference>
<gene>
    <name evidence="13" type="primary">argS</name>
    <name evidence="13" type="ORF">L336_0579</name>
</gene>
<dbReference type="GO" id="GO:0004814">
    <property type="term" value="F:arginine-tRNA ligase activity"/>
    <property type="evidence" value="ECO:0007669"/>
    <property type="project" value="UniProtKB-UniRule"/>
</dbReference>
<organism evidence="13 14">
    <name type="scientific">Candidatus Saccharimonas aalborgensis</name>
    <dbReference type="NCBI Taxonomy" id="1332188"/>
    <lineage>
        <taxon>Bacteria</taxon>
        <taxon>Candidatus Saccharimonadota</taxon>
        <taxon>Candidatus Saccharimonadia</taxon>
        <taxon>Candidatus Saccharimonadales</taxon>
        <taxon>Candidatus Saccharimonadaceae</taxon>
        <taxon>Candidatus Saccharimonas</taxon>
    </lineage>
</organism>
<comment type="catalytic activity">
    <reaction evidence="8">
        <text>tRNA(Arg) + L-arginine + ATP = L-arginyl-tRNA(Arg) + AMP + diphosphate</text>
        <dbReference type="Rhea" id="RHEA:20301"/>
        <dbReference type="Rhea" id="RHEA-COMP:9658"/>
        <dbReference type="Rhea" id="RHEA-COMP:9673"/>
        <dbReference type="ChEBI" id="CHEBI:30616"/>
        <dbReference type="ChEBI" id="CHEBI:32682"/>
        <dbReference type="ChEBI" id="CHEBI:33019"/>
        <dbReference type="ChEBI" id="CHEBI:78442"/>
        <dbReference type="ChEBI" id="CHEBI:78513"/>
        <dbReference type="ChEBI" id="CHEBI:456215"/>
        <dbReference type="EC" id="6.1.1.19"/>
    </reaction>
</comment>
<reference evidence="13 14" key="1">
    <citation type="journal article" date="2013" name="Nat. Biotechnol.">
        <title>Genome sequences of rare, uncultured bacteria obtained by differential coverage binning of multiple metagenomes.</title>
        <authorList>
            <person name="Albertsen M."/>
            <person name="Hugenholtz P."/>
            <person name="Skarshewski A."/>
            <person name="Nielsen K.L."/>
            <person name="Tyson G.W."/>
            <person name="Nielsen P.H."/>
        </authorList>
    </citation>
    <scope>NUCLEOTIDE SEQUENCE [LARGE SCALE GENOMIC DNA]</scope>
    <source>
        <strain evidence="13">TM71</strain>
    </source>
</reference>
<proteinExistence type="inferred from homology"/>
<keyword evidence="3 10" id="KW-0436">Ligase</keyword>
<dbReference type="NCBIfam" id="TIGR00456">
    <property type="entry name" value="argS"/>
    <property type="match status" value="1"/>
</dbReference>
<dbReference type="PANTHER" id="PTHR11956:SF5">
    <property type="entry name" value="ARGININE--TRNA LIGASE, CYTOPLASMIC"/>
    <property type="match status" value="1"/>
</dbReference>
<dbReference type="SUPFAM" id="SSF55190">
    <property type="entry name" value="Arginyl-tRNA synthetase (ArgRS), N-terminal 'additional' domain"/>
    <property type="match status" value="1"/>
</dbReference>
<dbReference type="SUPFAM" id="SSF52374">
    <property type="entry name" value="Nucleotidylyl transferase"/>
    <property type="match status" value="1"/>
</dbReference>
<dbReference type="HOGENOM" id="CLU_006406_6_1_0"/>
<dbReference type="AlphaFoldDB" id="R4PX09"/>
<evidence type="ECO:0000256" key="7">
    <source>
        <dbReference type="ARBA" id="ARBA00023146"/>
    </source>
</evidence>
<dbReference type="InterPro" id="IPR035684">
    <property type="entry name" value="ArgRS_core"/>
</dbReference>
<dbReference type="GO" id="GO:0006420">
    <property type="term" value="P:arginyl-tRNA aminoacylation"/>
    <property type="evidence" value="ECO:0007669"/>
    <property type="project" value="UniProtKB-UniRule"/>
</dbReference>
<dbReference type="InterPro" id="IPR008909">
    <property type="entry name" value="DALR_anticod-bd"/>
</dbReference>
<evidence type="ECO:0000256" key="5">
    <source>
        <dbReference type="ARBA" id="ARBA00022840"/>
    </source>
</evidence>
<keyword evidence="6 10" id="KW-0648">Protein biosynthesis</keyword>
<keyword evidence="7 10" id="KW-0030">Aminoacyl-tRNA synthetase</keyword>
<dbReference type="STRING" id="1332188.L336_0579"/>
<name>R4PX09_9BACT</name>
<evidence type="ECO:0000256" key="10">
    <source>
        <dbReference type="RuleBase" id="RU363038"/>
    </source>
</evidence>
<evidence type="ECO:0000313" key="13">
    <source>
        <dbReference type="EMBL" id="AGL62282.1"/>
    </source>
</evidence>
<evidence type="ECO:0000256" key="1">
    <source>
        <dbReference type="ARBA" id="ARBA00005594"/>
    </source>
</evidence>
<dbReference type="Gene3D" id="1.10.730.10">
    <property type="entry name" value="Isoleucyl-tRNA Synthetase, Domain 1"/>
    <property type="match status" value="1"/>
</dbReference>
<protein>
    <recommendedName>
        <fullName evidence="2 9">Arginine--tRNA ligase</fullName>
        <ecNumber evidence="2 9">6.1.1.19</ecNumber>
    </recommendedName>
</protein>
<dbReference type="GO" id="GO:0005737">
    <property type="term" value="C:cytoplasm"/>
    <property type="evidence" value="ECO:0007669"/>
    <property type="project" value="UniProtKB-UniRule"/>
</dbReference>
<comment type="similarity">
    <text evidence="1 10">Belongs to the class-I aminoacyl-tRNA synthetase family.</text>
</comment>
<dbReference type="InterPro" id="IPR009080">
    <property type="entry name" value="tRNAsynth_Ia_anticodon-bd"/>
</dbReference>
<dbReference type="Pfam" id="PF00750">
    <property type="entry name" value="tRNA-synt_1d"/>
    <property type="match status" value="1"/>
</dbReference>
<dbReference type="EC" id="6.1.1.19" evidence="2 9"/>
<dbReference type="SUPFAM" id="SSF47323">
    <property type="entry name" value="Anticodon-binding domain of a subclass of class I aminoacyl-tRNA synthetases"/>
    <property type="match status" value="1"/>
</dbReference>
<evidence type="ECO:0000256" key="4">
    <source>
        <dbReference type="ARBA" id="ARBA00022741"/>
    </source>
</evidence>
<evidence type="ECO:0000313" key="14">
    <source>
        <dbReference type="Proteomes" id="UP000013893"/>
    </source>
</evidence>
<dbReference type="Gene3D" id="3.40.50.620">
    <property type="entry name" value="HUPs"/>
    <property type="match status" value="1"/>
</dbReference>
<evidence type="ECO:0000256" key="2">
    <source>
        <dbReference type="ARBA" id="ARBA00012837"/>
    </source>
</evidence>
<dbReference type="Pfam" id="PF05746">
    <property type="entry name" value="DALR_1"/>
    <property type="match status" value="1"/>
</dbReference>
<dbReference type="KEGG" id="saal:L336_0579"/>
<evidence type="ECO:0000256" key="9">
    <source>
        <dbReference type="NCBIfam" id="TIGR00456"/>
    </source>
</evidence>
<dbReference type="SMART" id="SM01016">
    <property type="entry name" value="Arg_tRNA_synt_N"/>
    <property type="match status" value="1"/>
</dbReference>
<dbReference type="EMBL" id="CP005957">
    <property type="protein sequence ID" value="AGL62282.1"/>
    <property type="molecule type" value="Genomic_DNA"/>
</dbReference>
<dbReference type="PANTHER" id="PTHR11956">
    <property type="entry name" value="ARGINYL-TRNA SYNTHETASE"/>
    <property type="match status" value="1"/>
</dbReference>
<feature type="domain" description="DALR anticodon binding" evidence="11">
    <location>
        <begin position="451"/>
        <end position="562"/>
    </location>
</feature>
<dbReference type="Proteomes" id="UP000013893">
    <property type="component" value="Chromosome"/>
</dbReference>